<protein>
    <recommendedName>
        <fullName evidence="7">MoaB/Mog domain-containing protein</fullName>
    </recommendedName>
</protein>
<reference evidence="8 9" key="1">
    <citation type="submission" date="2019-01" db="EMBL/GenBank/DDBJ databases">
        <title>A draft genome assembly of the solar-powered sea slug Elysia chlorotica.</title>
        <authorList>
            <person name="Cai H."/>
            <person name="Li Q."/>
            <person name="Fang X."/>
            <person name="Li J."/>
            <person name="Curtis N.E."/>
            <person name="Altenburger A."/>
            <person name="Shibata T."/>
            <person name="Feng M."/>
            <person name="Maeda T."/>
            <person name="Schwartz J.A."/>
            <person name="Shigenobu S."/>
            <person name="Lundholm N."/>
            <person name="Nishiyama T."/>
            <person name="Yang H."/>
            <person name="Hasebe M."/>
            <person name="Li S."/>
            <person name="Pierce S.K."/>
            <person name="Wang J."/>
        </authorList>
    </citation>
    <scope>NUCLEOTIDE SEQUENCE [LARGE SCALE GENOMIC DNA]</scope>
    <source>
        <strain evidence="8">EC2010</strain>
        <tissue evidence="8">Whole organism of an adult</tissue>
    </source>
</reference>
<dbReference type="InterPro" id="IPR038987">
    <property type="entry name" value="MoeA-like"/>
</dbReference>
<dbReference type="Gene3D" id="2.40.340.10">
    <property type="entry name" value="MoeA, C-terminal, domain IV"/>
    <property type="match status" value="1"/>
</dbReference>
<keyword evidence="5" id="KW-0808">Transferase</keyword>
<evidence type="ECO:0000256" key="4">
    <source>
        <dbReference type="ARBA" id="ARBA00023150"/>
    </source>
</evidence>
<dbReference type="InterPro" id="IPR036688">
    <property type="entry name" value="MoeA_C_domain_IV_sf"/>
</dbReference>
<comment type="function">
    <text evidence="5">Catalyzes two steps in the biosynthesis of the molybdenum cofactor. In the first step, molybdopterin is adenylated. Subsequently, molybdate is inserted into adenylated molybdopterin and AMP is released.</text>
</comment>
<comment type="similarity">
    <text evidence="2">In the N-terminal section; belongs to the MoaB/Mog family.</text>
</comment>
<dbReference type="GO" id="GO:0099634">
    <property type="term" value="C:postsynaptic specialization membrane"/>
    <property type="evidence" value="ECO:0007669"/>
    <property type="project" value="GOC"/>
</dbReference>
<dbReference type="Proteomes" id="UP000271974">
    <property type="component" value="Unassembled WGS sequence"/>
</dbReference>
<dbReference type="Pfam" id="PF03453">
    <property type="entry name" value="MoeA_N"/>
    <property type="match status" value="1"/>
</dbReference>
<evidence type="ECO:0000256" key="5">
    <source>
        <dbReference type="RuleBase" id="RU365090"/>
    </source>
</evidence>
<comment type="catalytic activity">
    <reaction evidence="5">
        <text>adenylyl-molybdopterin + molybdate = Mo-molybdopterin + AMP + H(+)</text>
        <dbReference type="Rhea" id="RHEA:35047"/>
        <dbReference type="ChEBI" id="CHEBI:15378"/>
        <dbReference type="ChEBI" id="CHEBI:36264"/>
        <dbReference type="ChEBI" id="CHEBI:62727"/>
        <dbReference type="ChEBI" id="CHEBI:71302"/>
        <dbReference type="ChEBI" id="CHEBI:456215"/>
    </reaction>
</comment>
<dbReference type="GO" id="GO:0030425">
    <property type="term" value="C:dendrite"/>
    <property type="evidence" value="ECO:0007669"/>
    <property type="project" value="TreeGrafter"/>
</dbReference>
<dbReference type="InterPro" id="IPR005111">
    <property type="entry name" value="MoeA_C_domain_IV"/>
</dbReference>
<dbReference type="PANTHER" id="PTHR10192">
    <property type="entry name" value="MOLYBDOPTERIN BIOSYNTHESIS PROTEIN"/>
    <property type="match status" value="1"/>
</dbReference>
<dbReference type="Gene3D" id="3.90.105.10">
    <property type="entry name" value="Molybdopterin biosynthesis moea protein, domain 2"/>
    <property type="match status" value="1"/>
</dbReference>
<sequence length="576" mass="61265">VCGIRGKTLILNLPGSPKGAAECFLLVCPSIPHAVDLLRENKGQVQKTHSTLLAEGVKQPHHSGHHHTEQSSSHTSHSHKHQGSHDSPRTPSSSSLSSSAEKDHAHSHHHKHGHHGHSHSHGHVYKQSTHSKVDAGQVASRPRESPYPMVTVDEAVAIVMEKTPILDTETVNLKDALGRYLAGPVHAAEPLPPFPASIKDGYAVRAEDGAGTRVVLGDSSAGDVPTEPVRSGVCVRINTGAPVPPGADAVVQVEDTALVESSADGRTEIRVDIKQMPTVGQDIRAVGSDIARGQEVLRPGQRLGPSELGLLATVGVTNVQCYSLPKVAVMSTGNELLEPSAPLAEGKIRDCNRTTLLALLAEYGTPTVDLGIAKDSPDALLQKLRAALDLADVVITTGGVSMGDKDYLKQVLEVDLKATICFARVFMKPGKPTTFATLEYHGRRKLIFGLPGNPVSAIVTSNLYVVPAIHKMAGCPTPERTVIKVQIDRELRLDPRPEYMRAVLQWPSSSSSGQSSDSPTAHHPTAPVAVPTGNQISSRLLSMRAASVLLKLPPKTADMTVVEKGTLVDAVVIGRF</sequence>
<dbReference type="SMART" id="SM00852">
    <property type="entry name" value="MoCF_biosynth"/>
    <property type="match status" value="1"/>
</dbReference>
<dbReference type="InterPro" id="IPR008284">
    <property type="entry name" value="MoCF_biosynth_CS"/>
</dbReference>
<proteinExistence type="inferred from homology"/>
<keyword evidence="4 5" id="KW-0501">Molybdenum cofactor biosynthesis</keyword>
<comment type="cofactor">
    <cofactor evidence="5">
        <name>Mg(2+)</name>
        <dbReference type="ChEBI" id="CHEBI:18420"/>
    </cofactor>
</comment>
<evidence type="ECO:0000256" key="1">
    <source>
        <dbReference type="ARBA" id="ARBA00005046"/>
    </source>
</evidence>
<feature type="region of interest" description="Disordered" evidence="6">
    <location>
        <begin position="506"/>
        <end position="532"/>
    </location>
</feature>
<evidence type="ECO:0000259" key="7">
    <source>
        <dbReference type="SMART" id="SM00852"/>
    </source>
</evidence>
<dbReference type="Pfam" id="PF03454">
    <property type="entry name" value="MoeA_C"/>
    <property type="match status" value="1"/>
</dbReference>
<dbReference type="InterPro" id="IPR001453">
    <property type="entry name" value="MoaB/Mog_dom"/>
</dbReference>
<dbReference type="GO" id="GO:0005524">
    <property type="term" value="F:ATP binding"/>
    <property type="evidence" value="ECO:0007669"/>
    <property type="project" value="UniProtKB-UniRule"/>
</dbReference>
<dbReference type="STRING" id="188477.A0A3S1BIH7"/>
<comment type="catalytic activity">
    <reaction evidence="5">
        <text>molybdopterin + ATP + H(+) = adenylyl-molybdopterin + diphosphate</text>
        <dbReference type="Rhea" id="RHEA:31331"/>
        <dbReference type="ChEBI" id="CHEBI:15378"/>
        <dbReference type="ChEBI" id="CHEBI:30616"/>
        <dbReference type="ChEBI" id="CHEBI:33019"/>
        <dbReference type="ChEBI" id="CHEBI:58698"/>
        <dbReference type="ChEBI" id="CHEBI:62727"/>
    </reaction>
</comment>
<dbReference type="Gene3D" id="3.40.980.10">
    <property type="entry name" value="MoaB/Mog-like domain"/>
    <property type="match status" value="2"/>
</dbReference>
<comment type="caution">
    <text evidence="8">The sequence shown here is derived from an EMBL/GenBank/DDBJ whole genome shotgun (WGS) entry which is preliminary data.</text>
</comment>
<keyword evidence="5" id="KW-0500">Molybdenum</keyword>
<dbReference type="GO" id="GO:0005829">
    <property type="term" value="C:cytosol"/>
    <property type="evidence" value="ECO:0007669"/>
    <property type="project" value="TreeGrafter"/>
</dbReference>
<keyword evidence="9" id="KW-1185">Reference proteome</keyword>
<dbReference type="InterPro" id="IPR005110">
    <property type="entry name" value="MoeA_linker/N"/>
</dbReference>
<dbReference type="OrthoDB" id="4349954at2759"/>
<dbReference type="PROSITE" id="PS01079">
    <property type="entry name" value="MOCF_BIOSYNTHESIS_2"/>
    <property type="match status" value="1"/>
</dbReference>
<evidence type="ECO:0000313" key="8">
    <source>
        <dbReference type="EMBL" id="RUS89088.1"/>
    </source>
</evidence>
<dbReference type="AlphaFoldDB" id="A0A3S1BIH7"/>
<dbReference type="SUPFAM" id="SSF53218">
    <property type="entry name" value="Molybdenum cofactor biosynthesis proteins"/>
    <property type="match status" value="2"/>
</dbReference>
<dbReference type="FunFam" id="3.40.980.10:FF:000001">
    <property type="entry name" value="Molybdopterin molybdenumtransferase"/>
    <property type="match status" value="1"/>
</dbReference>
<name>A0A3S1BIH7_ELYCH</name>
<dbReference type="NCBIfam" id="NF045515">
    <property type="entry name" value="Glp_gephyrin"/>
    <property type="match status" value="1"/>
</dbReference>
<comment type="similarity">
    <text evidence="3">In the C-terminal section; belongs to the MoeA family.</text>
</comment>
<dbReference type="GO" id="GO:0006777">
    <property type="term" value="P:Mo-molybdopterin cofactor biosynthetic process"/>
    <property type="evidence" value="ECO:0007669"/>
    <property type="project" value="UniProtKB-UniRule"/>
</dbReference>
<dbReference type="InterPro" id="IPR036135">
    <property type="entry name" value="MoeA_linker/N_sf"/>
</dbReference>
<keyword evidence="5" id="KW-0460">Magnesium</keyword>
<dbReference type="Gene3D" id="2.170.190.11">
    <property type="entry name" value="Molybdopterin biosynthesis moea protein, domain 3"/>
    <property type="match status" value="1"/>
</dbReference>
<keyword evidence="5" id="KW-0479">Metal-binding</keyword>
<dbReference type="Pfam" id="PF00994">
    <property type="entry name" value="MoCF_biosynth"/>
    <property type="match status" value="1"/>
</dbReference>
<dbReference type="SUPFAM" id="SSF63867">
    <property type="entry name" value="MoeA C-terminal domain-like"/>
    <property type="match status" value="1"/>
</dbReference>
<dbReference type="GO" id="GO:0061599">
    <property type="term" value="F:molybdopterin molybdotransferase activity"/>
    <property type="evidence" value="ECO:0007669"/>
    <property type="project" value="UniProtKB-UniRule"/>
</dbReference>
<evidence type="ECO:0000313" key="9">
    <source>
        <dbReference type="Proteomes" id="UP000271974"/>
    </source>
</evidence>
<evidence type="ECO:0000256" key="2">
    <source>
        <dbReference type="ARBA" id="ARBA00007589"/>
    </source>
</evidence>
<dbReference type="GO" id="GO:0007529">
    <property type="term" value="P:establishment of synaptic specificity at neuromuscular junction"/>
    <property type="evidence" value="ECO:0007669"/>
    <property type="project" value="TreeGrafter"/>
</dbReference>
<dbReference type="SUPFAM" id="SSF63882">
    <property type="entry name" value="MoeA N-terminal region -like"/>
    <property type="match status" value="1"/>
</dbReference>
<comment type="pathway">
    <text evidence="1 5">Cofactor biosynthesis; molybdopterin biosynthesis.</text>
</comment>
<evidence type="ECO:0000256" key="3">
    <source>
        <dbReference type="ARBA" id="ARBA00008339"/>
    </source>
</evidence>
<dbReference type="GO" id="GO:0098970">
    <property type="term" value="P:postsynaptic neurotransmitter receptor diffusion trapping"/>
    <property type="evidence" value="ECO:0007669"/>
    <property type="project" value="TreeGrafter"/>
</dbReference>
<dbReference type="GO" id="GO:0061598">
    <property type="term" value="F:molybdopterin adenylyltransferase activity"/>
    <property type="evidence" value="ECO:0007669"/>
    <property type="project" value="UniProtKB-UniRule"/>
</dbReference>
<comment type="similarity">
    <text evidence="5">Belongs to the MoeA family.</text>
</comment>
<evidence type="ECO:0000256" key="6">
    <source>
        <dbReference type="SAM" id="MobiDB-lite"/>
    </source>
</evidence>
<dbReference type="GO" id="GO:0046872">
    <property type="term" value="F:metal ion binding"/>
    <property type="evidence" value="ECO:0007669"/>
    <property type="project" value="UniProtKB-UniRule"/>
</dbReference>
<dbReference type="GO" id="GO:0097112">
    <property type="term" value="P:gamma-aminobutyric acid receptor clustering"/>
    <property type="evidence" value="ECO:0007669"/>
    <property type="project" value="TreeGrafter"/>
</dbReference>
<dbReference type="InterPro" id="IPR036425">
    <property type="entry name" value="MoaB/Mog-like_dom_sf"/>
</dbReference>
<dbReference type="EMBL" id="RQTK01000066">
    <property type="protein sequence ID" value="RUS89088.1"/>
    <property type="molecule type" value="Genomic_DNA"/>
</dbReference>
<feature type="compositionally biased region" description="Basic residues" evidence="6">
    <location>
        <begin position="105"/>
        <end position="124"/>
    </location>
</feature>
<dbReference type="UniPathway" id="UPA00344"/>
<dbReference type="GO" id="GO:0072579">
    <property type="term" value="P:glycine receptor clustering"/>
    <property type="evidence" value="ECO:0007669"/>
    <property type="project" value="TreeGrafter"/>
</dbReference>
<dbReference type="FunFam" id="2.170.190.11:FF:000001">
    <property type="entry name" value="Molybdopterin molybdenumtransferase"/>
    <property type="match status" value="1"/>
</dbReference>
<feature type="domain" description="MoaB/Mog" evidence="7">
    <location>
        <begin position="328"/>
        <end position="471"/>
    </location>
</feature>
<dbReference type="PANTHER" id="PTHR10192:SF5">
    <property type="entry name" value="GEPHYRIN"/>
    <property type="match status" value="1"/>
</dbReference>
<accession>A0A3S1BIH7</accession>
<dbReference type="NCBIfam" id="TIGR00177">
    <property type="entry name" value="molyb_syn"/>
    <property type="match status" value="1"/>
</dbReference>
<dbReference type="CDD" id="cd00887">
    <property type="entry name" value="MoeA"/>
    <property type="match status" value="1"/>
</dbReference>
<gene>
    <name evidence="8" type="ORF">EGW08_003151</name>
</gene>
<organism evidence="8 9">
    <name type="scientific">Elysia chlorotica</name>
    <name type="common">Eastern emerald elysia</name>
    <name type="synonym">Sea slug</name>
    <dbReference type="NCBI Taxonomy" id="188477"/>
    <lineage>
        <taxon>Eukaryota</taxon>
        <taxon>Metazoa</taxon>
        <taxon>Spiralia</taxon>
        <taxon>Lophotrochozoa</taxon>
        <taxon>Mollusca</taxon>
        <taxon>Gastropoda</taxon>
        <taxon>Heterobranchia</taxon>
        <taxon>Euthyneura</taxon>
        <taxon>Panpulmonata</taxon>
        <taxon>Sacoglossa</taxon>
        <taxon>Placobranchoidea</taxon>
        <taxon>Plakobranchidae</taxon>
        <taxon>Elysia</taxon>
    </lineage>
</organism>
<feature type="compositionally biased region" description="Low complexity" evidence="6">
    <location>
        <begin position="508"/>
        <end position="518"/>
    </location>
</feature>
<feature type="region of interest" description="Disordered" evidence="6">
    <location>
        <begin position="57"/>
        <end position="147"/>
    </location>
</feature>
<feature type="non-terminal residue" evidence="8">
    <location>
        <position position="1"/>
    </location>
</feature>